<dbReference type="GO" id="GO:0098826">
    <property type="term" value="C:endoplasmic reticulum tubular network membrane"/>
    <property type="evidence" value="ECO:0007669"/>
    <property type="project" value="UniProtKB-UniRule"/>
</dbReference>
<protein>
    <recommendedName>
        <fullName evidence="1">Endoplasmic reticulum junction formation protein lunapark</fullName>
    </recommendedName>
</protein>
<comment type="similarity">
    <text evidence="1">Belongs to the lunapark family.</text>
</comment>
<feature type="transmembrane region" description="Helical" evidence="1">
    <location>
        <begin position="70"/>
        <end position="89"/>
    </location>
</feature>
<dbReference type="Pfam" id="PF10058">
    <property type="entry name" value="Zn_ribbon_10"/>
    <property type="match status" value="1"/>
</dbReference>
<dbReference type="GO" id="GO:1903373">
    <property type="term" value="P:positive regulation of endoplasmic reticulum tubular network organization"/>
    <property type="evidence" value="ECO:0007669"/>
    <property type="project" value="UniProtKB-UniRule"/>
</dbReference>
<keyword evidence="1" id="KW-1133">Transmembrane helix</keyword>
<keyword evidence="2" id="KW-0175">Coiled coil</keyword>
<feature type="coiled-coil region" evidence="2">
    <location>
        <begin position="9"/>
        <end position="36"/>
    </location>
</feature>
<dbReference type="PANTHER" id="PTHR22166:SF12">
    <property type="entry name" value="ENDOPLASMIC RETICULUM JUNCTION FORMATION PROTEIN LUNAPARK"/>
    <property type="match status" value="1"/>
</dbReference>
<feature type="region of interest" description="Disordered" evidence="3">
    <location>
        <begin position="353"/>
        <end position="423"/>
    </location>
</feature>
<keyword evidence="1" id="KW-0862">Zinc</keyword>
<dbReference type="InterPro" id="IPR040115">
    <property type="entry name" value="Lnp"/>
</dbReference>
<feature type="compositionally biased region" description="Basic and acidic residues" evidence="3">
    <location>
        <begin position="407"/>
        <end position="423"/>
    </location>
</feature>
<feature type="domain" description="Lunapark zinc ribbon" evidence="4">
    <location>
        <begin position="213"/>
        <end position="265"/>
    </location>
</feature>
<keyword evidence="1" id="KW-0472">Membrane</keyword>
<evidence type="ECO:0000259" key="4">
    <source>
        <dbReference type="Pfam" id="PF10058"/>
    </source>
</evidence>
<evidence type="ECO:0000313" key="5">
    <source>
        <dbReference type="EMBL" id="TPX73102.1"/>
    </source>
</evidence>
<keyword evidence="1" id="KW-0863">Zinc-finger</keyword>
<accession>A0A507FAC7</accession>
<feature type="region of interest" description="Disordered" evidence="3">
    <location>
        <begin position="281"/>
        <end position="309"/>
    </location>
</feature>
<keyword evidence="1" id="KW-0479">Metal-binding</keyword>
<evidence type="ECO:0000256" key="3">
    <source>
        <dbReference type="SAM" id="MobiDB-lite"/>
    </source>
</evidence>
<dbReference type="GO" id="GO:0071788">
    <property type="term" value="P:endoplasmic reticulum tubular network maintenance"/>
    <property type="evidence" value="ECO:0007669"/>
    <property type="project" value="UniProtKB-UniRule"/>
</dbReference>
<dbReference type="GO" id="GO:0008270">
    <property type="term" value="F:zinc ion binding"/>
    <property type="evidence" value="ECO:0007669"/>
    <property type="project" value="UniProtKB-KW"/>
</dbReference>
<dbReference type="InterPro" id="IPR019273">
    <property type="entry name" value="Lunapark_Znf"/>
</dbReference>
<dbReference type="STRING" id="246404.A0A507FAC7"/>
<name>A0A507FAC7_9FUNG</name>
<evidence type="ECO:0000313" key="6">
    <source>
        <dbReference type="Proteomes" id="UP000320333"/>
    </source>
</evidence>
<evidence type="ECO:0000256" key="1">
    <source>
        <dbReference type="RuleBase" id="RU367073"/>
    </source>
</evidence>
<comment type="subcellular location">
    <subcellularLocation>
        <location evidence="1">Endoplasmic reticulum membrane</location>
        <topology evidence="1">Multi-pass membrane protein</topology>
    </subcellularLocation>
</comment>
<feature type="compositionally biased region" description="Polar residues" evidence="3">
    <location>
        <begin position="281"/>
        <end position="293"/>
    </location>
</feature>
<dbReference type="EMBL" id="QEAP01000208">
    <property type="protein sequence ID" value="TPX73102.1"/>
    <property type="molecule type" value="Genomic_DNA"/>
</dbReference>
<dbReference type="Proteomes" id="UP000320333">
    <property type="component" value="Unassembled WGS sequence"/>
</dbReference>
<comment type="caution">
    <text evidence="5">The sequence shown here is derived from an EMBL/GenBank/DDBJ whole genome shotgun (WGS) entry which is preliminary data.</text>
</comment>
<comment type="domain">
    <text evidence="1">The C4-type zinc finger motif is necessary both for its ER three-way tubular junction localization and formation.</text>
</comment>
<organism evidence="5 6">
    <name type="scientific">Chytriomyces confervae</name>
    <dbReference type="NCBI Taxonomy" id="246404"/>
    <lineage>
        <taxon>Eukaryota</taxon>
        <taxon>Fungi</taxon>
        <taxon>Fungi incertae sedis</taxon>
        <taxon>Chytridiomycota</taxon>
        <taxon>Chytridiomycota incertae sedis</taxon>
        <taxon>Chytridiomycetes</taxon>
        <taxon>Chytridiales</taxon>
        <taxon>Chytriomycetaceae</taxon>
        <taxon>Chytriomyces</taxon>
    </lineage>
</organism>
<proteinExistence type="inferred from homology"/>
<sequence>MLRWLTGGKEDFAQVLQDIDNEIQRIEEDMASFEAASHAVRSALLKYLGAVYAAFLAAYFTVMSPAEDTLLVWIAKAAVLALFPVGIYYSRKLVDIWYKAKLRSSSRRLDTLRATQKIKIEELKKKTGYYTTKTLIDKFDTPPKPIPKLNSPGKGLTPARTPIKPNVNMPSNSPHLLNANAAMQTPNMNGVGGLKVNLTPSNRDARATPSSTWFDRVMDAVVGGEEGPQNKYALICQSCFVHNGLVPPEQYNDIKFKCMACGHLNSSIPFRNASRSNSIDSSFNHGASPSIRSHSPFDENPSHLMNHPNERSDVVEAPVSMVEAESQKADFERPMSNGEDAVIDGGVGLVAPADSGANEIRDEASVTAVSEETHEDDASEVRPFEVQGNGGEETTEKENQSKQPSKKSSDRKLRKRTGDNIKK</sequence>
<dbReference type="OrthoDB" id="1725934at2759"/>
<keyword evidence="6" id="KW-1185">Reference proteome</keyword>
<keyword evidence="1" id="KW-0812">Transmembrane</keyword>
<dbReference type="PANTHER" id="PTHR22166">
    <property type="entry name" value="ENDOPLASMIC RETICULUM JUNCTION FORMATION PROTEIN LUNAPARK"/>
    <property type="match status" value="1"/>
</dbReference>
<dbReference type="AlphaFoldDB" id="A0A507FAC7"/>
<comment type="function">
    <text evidence="1">Plays a role in determining ER morphology.</text>
</comment>
<gene>
    <name evidence="5" type="ORF">CcCBS67573_g05630</name>
</gene>
<keyword evidence="1" id="KW-0256">Endoplasmic reticulum</keyword>
<evidence type="ECO:0000256" key="2">
    <source>
        <dbReference type="SAM" id="Coils"/>
    </source>
</evidence>
<feature type="transmembrane region" description="Helical" evidence="1">
    <location>
        <begin position="44"/>
        <end position="64"/>
    </location>
</feature>
<reference evidence="5 6" key="1">
    <citation type="journal article" date="2019" name="Sci. Rep.">
        <title>Comparative genomics of chytrid fungi reveal insights into the obligate biotrophic and pathogenic lifestyle of Synchytrium endobioticum.</title>
        <authorList>
            <person name="van de Vossenberg B.T.L.H."/>
            <person name="Warris S."/>
            <person name="Nguyen H.D.T."/>
            <person name="van Gent-Pelzer M.P.E."/>
            <person name="Joly D.L."/>
            <person name="van de Geest H.C."/>
            <person name="Bonants P.J.M."/>
            <person name="Smith D.S."/>
            <person name="Levesque C.A."/>
            <person name="van der Lee T.A.J."/>
        </authorList>
    </citation>
    <scope>NUCLEOTIDE SEQUENCE [LARGE SCALE GENOMIC DNA]</scope>
    <source>
        <strain evidence="5 6">CBS 675.73</strain>
    </source>
</reference>